<dbReference type="Gene3D" id="1.10.285.10">
    <property type="entry name" value="Glutamate Dehydrogenase, chain A, domain 3"/>
    <property type="match status" value="2"/>
</dbReference>
<dbReference type="GO" id="GO:0006537">
    <property type="term" value="P:glutamate biosynthetic process"/>
    <property type="evidence" value="ECO:0007669"/>
    <property type="project" value="TreeGrafter"/>
</dbReference>
<feature type="binding site" evidence="6">
    <location>
        <position position="129"/>
    </location>
    <ligand>
        <name>substrate</name>
    </ligand>
</feature>
<keyword evidence="6" id="KW-0547">Nucleotide-binding</keyword>
<comment type="caution">
    <text evidence="10">The sequence shown here is derived from an EMBL/GenBank/DDBJ whole genome shotgun (WGS) entry which is preliminary data.</text>
</comment>
<dbReference type="FunFam" id="1.10.285.10:FF:000001">
    <property type="entry name" value="Glutamate dehydrogenase"/>
    <property type="match status" value="1"/>
</dbReference>
<dbReference type="PRINTS" id="PR00082">
    <property type="entry name" value="GLFDHDRGNASE"/>
</dbReference>
<dbReference type="InterPro" id="IPR006096">
    <property type="entry name" value="Glu/Leu/Phe/Val/Trp_DH_C"/>
</dbReference>
<organism evidence="10 11">
    <name type="scientific">Streptomyces naganishii JCM 4654</name>
    <dbReference type="NCBI Taxonomy" id="1306179"/>
    <lineage>
        <taxon>Bacteria</taxon>
        <taxon>Bacillati</taxon>
        <taxon>Actinomycetota</taxon>
        <taxon>Actinomycetes</taxon>
        <taxon>Kitasatosporales</taxon>
        <taxon>Streptomycetaceae</taxon>
        <taxon>Streptomyces</taxon>
    </lineage>
</organism>
<evidence type="ECO:0000259" key="9">
    <source>
        <dbReference type="SMART" id="SM00839"/>
    </source>
</evidence>
<dbReference type="InterPro" id="IPR046346">
    <property type="entry name" value="Aminoacid_DH-like_N_sf"/>
</dbReference>
<evidence type="ECO:0000313" key="11">
    <source>
        <dbReference type="Proteomes" id="UP000608955"/>
    </source>
</evidence>
<keyword evidence="11" id="KW-1185">Reference proteome</keyword>
<dbReference type="PROSITE" id="PS00074">
    <property type="entry name" value="GLFV_DEHYDROGENASE"/>
    <property type="match status" value="1"/>
</dbReference>
<dbReference type="SMART" id="SM00839">
    <property type="entry name" value="ELFV_dehydrog"/>
    <property type="match status" value="1"/>
</dbReference>
<comment type="similarity">
    <text evidence="1 4 8">Belongs to the Glu/Leu/Phe/Val dehydrogenases family.</text>
</comment>
<evidence type="ECO:0000256" key="1">
    <source>
        <dbReference type="ARBA" id="ARBA00006382"/>
    </source>
</evidence>
<accession>A0A918YB77</accession>
<dbReference type="InterPro" id="IPR050724">
    <property type="entry name" value="Glu_Leu_Phe_Val_DH"/>
</dbReference>
<feature type="active site" description="Proton donor" evidence="5">
    <location>
        <position position="141"/>
    </location>
</feature>
<dbReference type="Pfam" id="PF00208">
    <property type="entry name" value="ELFV_dehydrog"/>
    <property type="match status" value="1"/>
</dbReference>
<gene>
    <name evidence="10" type="ORF">GCM10010508_65460</name>
</gene>
<protein>
    <recommendedName>
        <fullName evidence="4">Glutamate dehydrogenase</fullName>
    </recommendedName>
</protein>
<evidence type="ECO:0000313" key="10">
    <source>
        <dbReference type="EMBL" id="GHD96496.1"/>
    </source>
</evidence>
<dbReference type="GO" id="GO:0004354">
    <property type="term" value="F:glutamate dehydrogenase (NADP+) activity"/>
    <property type="evidence" value="ECO:0007669"/>
    <property type="project" value="TreeGrafter"/>
</dbReference>
<dbReference type="InterPro" id="IPR006097">
    <property type="entry name" value="Glu/Leu/Phe/Val/Trp_DH_dimer"/>
</dbReference>
<dbReference type="SUPFAM" id="SSF53223">
    <property type="entry name" value="Aminoacid dehydrogenase-like, N-terminal domain"/>
    <property type="match status" value="1"/>
</dbReference>
<dbReference type="GO" id="GO:0000166">
    <property type="term" value="F:nucleotide binding"/>
    <property type="evidence" value="ECO:0007669"/>
    <property type="project" value="UniProtKB-KW"/>
</dbReference>
<dbReference type="Gene3D" id="3.40.50.10860">
    <property type="entry name" value="Leucine Dehydrogenase, chain A, domain 1"/>
    <property type="match status" value="1"/>
</dbReference>
<dbReference type="InterPro" id="IPR033922">
    <property type="entry name" value="NAD_bind_Glu_DH"/>
</dbReference>
<proteinExistence type="inferred from homology"/>
<evidence type="ECO:0000256" key="3">
    <source>
        <dbReference type="ARBA" id="ARBA00023002"/>
    </source>
</evidence>
<evidence type="ECO:0000256" key="7">
    <source>
        <dbReference type="PIRSR" id="PIRSR000185-3"/>
    </source>
</evidence>
<feature type="binding site" evidence="6">
    <location>
        <position position="126"/>
    </location>
    <ligand>
        <name>substrate</name>
    </ligand>
</feature>
<dbReference type="Proteomes" id="UP000608955">
    <property type="component" value="Unassembled WGS sequence"/>
</dbReference>
<dbReference type="InterPro" id="IPR036291">
    <property type="entry name" value="NAD(P)-bd_dom_sf"/>
</dbReference>
<dbReference type="Pfam" id="PF02812">
    <property type="entry name" value="ELFV_dehydrog_N"/>
    <property type="match status" value="1"/>
</dbReference>
<keyword evidence="6" id="KW-0520">NAD</keyword>
<feature type="binding site" evidence="6">
    <location>
        <position position="225"/>
    </location>
    <ligand>
        <name>NAD(+)</name>
        <dbReference type="ChEBI" id="CHEBI:57540"/>
    </ligand>
</feature>
<dbReference type="CDD" id="cd05313">
    <property type="entry name" value="NAD_bind_2_Glu_DH"/>
    <property type="match status" value="1"/>
</dbReference>
<evidence type="ECO:0000256" key="5">
    <source>
        <dbReference type="PIRSR" id="PIRSR000185-1"/>
    </source>
</evidence>
<dbReference type="InterPro" id="IPR033524">
    <property type="entry name" value="Glu/Leu/Phe/Val_DH_AS"/>
</dbReference>
<dbReference type="FunFam" id="3.40.50.720:FF:000030">
    <property type="entry name" value="Glutamate dehydrogenase"/>
    <property type="match status" value="1"/>
</dbReference>
<comment type="subunit">
    <text evidence="2">Homohexamer.</text>
</comment>
<feature type="binding site" evidence="6">
    <location>
        <position position="256"/>
    </location>
    <ligand>
        <name>NAD(+)</name>
        <dbReference type="ChEBI" id="CHEBI:57540"/>
    </ligand>
</feature>
<dbReference type="SUPFAM" id="SSF51735">
    <property type="entry name" value="NAD(P)-binding Rossmann-fold domains"/>
    <property type="match status" value="1"/>
</dbReference>
<name>A0A918YB77_9ACTN</name>
<feature type="binding site" evidence="6">
    <location>
        <position position="105"/>
    </location>
    <ligand>
        <name>substrate</name>
    </ligand>
</feature>
<dbReference type="InterPro" id="IPR006095">
    <property type="entry name" value="Glu/Leu/Phe/Val/Trp_DH"/>
</dbReference>
<dbReference type="FunFam" id="3.40.50.10860:FF:000002">
    <property type="entry name" value="Glutamate dehydrogenase"/>
    <property type="match status" value="1"/>
</dbReference>
<feature type="binding site" evidence="6">
    <location>
        <position position="180"/>
    </location>
    <ligand>
        <name>substrate</name>
    </ligand>
</feature>
<evidence type="ECO:0000256" key="2">
    <source>
        <dbReference type="ARBA" id="ARBA00011643"/>
    </source>
</evidence>
<keyword evidence="3 4" id="KW-0560">Oxidoreductase</keyword>
<dbReference type="EMBL" id="BMVF01000028">
    <property type="protein sequence ID" value="GHD96496.1"/>
    <property type="molecule type" value="Genomic_DNA"/>
</dbReference>
<dbReference type="Gene3D" id="3.40.50.720">
    <property type="entry name" value="NAD(P)-binding Rossmann-like Domain"/>
    <property type="match status" value="1"/>
</dbReference>
<dbReference type="InterPro" id="IPR014362">
    <property type="entry name" value="Glu_DH"/>
</dbReference>
<evidence type="ECO:0000256" key="6">
    <source>
        <dbReference type="PIRSR" id="PIRSR000185-2"/>
    </source>
</evidence>
<evidence type="ECO:0000256" key="4">
    <source>
        <dbReference type="PIRNR" id="PIRNR000185"/>
    </source>
</evidence>
<dbReference type="NCBIfam" id="NF006929">
    <property type="entry name" value="PRK09414.1"/>
    <property type="match status" value="1"/>
</dbReference>
<evidence type="ECO:0000256" key="8">
    <source>
        <dbReference type="RuleBase" id="RU004417"/>
    </source>
</evidence>
<reference evidence="10" key="2">
    <citation type="submission" date="2020-09" db="EMBL/GenBank/DDBJ databases">
        <authorList>
            <person name="Sun Q."/>
            <person name="Ohkuma M."/>
        </authorList>
    </citation>
    <scope>NUCLEOTIDE SEQUENCE</scope>
    <source>
        <strain evidence="10">JCM 4654</strain>
    </source>
</reference>
<sequence length="461" mass="49567">MTNRPDARISPTLLSSSSDLDLLRTEIEHRNPAQPEFHQAVREVLETLTPVFAARPEYAEPGLLERLCEPERQIIFRVPWQDDHGQVHVNRGFRVEFNSALGPYKGGLRFHPSVNLGIIKFLGFEQVFKNALTGLGIGGGKGGSDFDPHGRSDAEVMRFCQSFMTELQRHIGENTDVPAGDIGVGGREIGYLFGQYRRITNRWEAGVLTGKGPGWGGSAIRPEATGYGNVLFAEAMLRVRGEEMEGQTAVVSGSGNVAIYTIEKLVALGAHPLTCSDSSGYVVDEKGVDVHLLKQVKEVERGRISTYAERRGGSARFVPGGRVWEVPGDIALPSATQNELGEKDAALLVRGGVKAVSEGANMPTTPEAVRLFREAGVAFGPGKAANAGGVAVSALEMAQNASRTAWSSARVEEELARIMTDIHATCHETADRYGAPGDYVTGANIAGFERVADAMLAQGVI</sequence>
<dbReference type="PANTHER" id="PTHR43571">
    <property type="entry name" value="NADP-SPECIFIC GLUTAMATE DEHYDROGENASE 1-RELATED"/>
    <property type="match status" value="1"/>
</dbReference>
<reference evidence="10" key="1">
    <citation type="journal article" date="2014" name="Int. J. Syst. Evol. Microbiol.">
        <title>Complete genome sequence of Corynebacterium casei LMG S-19264T (=DSM 44701T), isolated from a smear-ripened cheese.</title>
        <authorList>
            <consortium name="US DOE Joint Genome Institute (JGI-PGF)"/>
            <person name="Walter F."/>
            <person name="Albersmeier A."/>
            <person name="Kalinowski J."/>
            <person name="Ruckert C."/>
        </authorList>
    </citation>
    <scope>NUCLEOTIDE SEQUENCE</scope>
    <source>
        <strain evidence="10">JCM 4654</strain>
    </source>
</reference>
<dbReference type="PANTHER" id="PTHR43571:SF1">
    <property type="entry name" value="NADP-SPECIFIC GLUTAMATE DEHYDROGENASE 1-RELATED"/>
    <property type="match status" value="1"/>
</dbReference>
<dbReference type="AlphaFoldDB" id="A0A918YB77"/>
<dbReference type="PIRSF" id="PIRSF000185">
    <property type="entry name" value="Glu_DH"/>
    <property type="match status" value="1"/>
</dbReference>
<feature type="domain" description="Glutamate/phenylalanine/leucine/valine/L-tryptophan dehydrogenase C-terminal" evidence="9">
    <location>
        <begin position="218"/>
        <end position="459"/>
    </location>
</feature>
<dbReference type="GO" id="GO:0005829">
    <property type="term" value="C:cytosol"/>
    <property type="evidence" value="ECO:0007669"/>
    <property type="project" value="TreeGrafter"/>
</dbReference>
<feature type="binding site" evidence="6">
    <location>
        <position position="393"/>
    </location>
    <ligand>
        <name>substrate</name>
    </ligand>
</feature>
<feature type="site" description="Important for catalysis" evidence="7">
    <location>
        <position position="181"/>
    </location>
</feature>